<evidence type="ECO:0000313" key="2">
    <source>
        <dbReference type="EMBL" id="QIN78519.1"/>
    </source>
</evidence>
<dbReference type="EMBL" id="CP045121">
    <property type="protein sequence ID" value="QIN78519.1"/>
    <property type="molecule type" value="Genomic_DNA"/>
</dbReference>
<protein>
    <submittedName>
        <fullName evidence="2">CoA transferase</fullName>
    </submittedName>
</protein>
<dbReference type="GO" id="GO:0008410">
    <property type="term" value="F:CoA-transferase activity"/>
    <property type="evidence" value="ECO:0007669"/>
    <property type="project" value="TreeGrafter"/>
</dbReference>
<dbReference type="KEGG" id="rmar:GBA65_08290"/>
<accession>A0A6G8PWD2</accession>
<gene>
    <name evidence="2" type="ORF">GBA65_08290</name>
</gene>
<dbReference type="SUPFAM" id="SSF89796">
    <property type="entry name" value="CoA-transferase family III (CaiB/BaiF)"/>
    <property type="match status" value="1"/>
</dbReference>
<sequence>MLPLEGITVVSLEQAVAAPFATRQLADLGARVVKVERPGAGDFARSYDGTVNGMSSHFVWLNRSKESLALDLKQDAAKGALRRLVAGADVFVQNLAPGAAERLGFGAEALRGEDPGLVHCSVSGYGGGGPYTEKKAYDLLVQCEAGLVSITGTEEAPSKVGISVADIAAGMYAYSGVLSALFRRGRTGEGATIEVSMLEALGEWMGFPAYFSGYGGEEPRRSGASHAAIAPYGPFACSDGGVVFLGVQNEREWERFCGGVLGREGMAGDERFETNSKRVENRDALRAEIEGAFSGLPAEEAVGRLEGAGIANARMRDVKGFLDHPQLEARGRWREFGSPVGPLRALLPPATLAGTEPVMGPIPGVGEHNGSILEELGYGDAEISALANSQNGASA</sequence>
<dbReference type="InterPro" id="IPR044855">
    <property type="entry name" value="CoA-Trfase_III_dom3_sf"/>
</dbReference>
<evidence type="ECO:0000313" key="3">
    <source>
        <dbReference type="Proteomes" id="UP000502706"/>
    </source>
</evidence>
<dbReference type="InterPro" id="IPR023606">
    <property type="entry name" value="CoA-Trfase_III_dom_1_sf"/>
</dbReference>
<organism evidence="2 3">
    <name type="scientific">Rubrobacter marinus</name>
    <dbReference type="NCBI Taxonomy" id="2653852"/>
    <lineage>
        <taxon>Bacteria</taxon>
        <taxon>Bacillati</taxon>
        <taxon>Actinomycetota</taxon>
        <taxon>Rubrobacteria</taxon>
        <taxon>Rubrobacterales</taxon>
        <taxon>Rubrobacteraceae</taxon>
        <taxon>Rubrobacter</taxon>
    </lineage>
</organism>
<dbReference type="PANTHER" id="PTHR48207">
    <property type="entry name" value="SUCCINATE--HYDROXYMETHYLGLUTARATE COA-TRANSFERASE"/>
    <property type="match status" value="1"/>
</dbReference>
<dbReference type="Gene3D" id="3.40.50.10540">
    <property type="entry name" value="Crotonobetainyl-coa:carnitine coa-transferase, domain 1"/>
    <property type="match status" value="1"/>
</dbReference>
<dbReference type="AlphaFoldDB" id="A0A6G8PWD2"/>
<proteinExistence type="predicted"/>
<dbReference type="Proteomes" id="UP000502706">
    <property type="component" value="Chromosome"/>
</dbReference>
<dbReference type="PANTHER" id="PTHR48207:SF3">
    <property type="entry name" value="SUCCINATE--HYDROXYMETHYLGLUTARATE COA-TRANSFERASE"/>
    <property type="match status" value="1"/>
</dbReference>
<evidence type="ECO:0000256" key="1">
    <source>
        <dbReference type="ARBA" id="ARBA00022679"/>
    </source>
</evidence>
<dbReference type="Gene3D" id="3.30.1540.10">
    <property type="entry name" value="formyl-coa transferase, domain 3"/>
    <property type="match status" value="1"/>
</dbReference>
<reference evidence="2 3" key="1">
    <citation type="submission" date="2019-10" db="EMBL/GenBank/DDBJ databases">
        <title>Rubrobacter sp nov SCSIO 52915 isolated from a deep-sea sediment in the South China Sea.</title>
        <authorList>
            <person name="Chen R.W."/>
        </authorList>
    </citation>
    <scope>NUCLEOTIDE SEQUENCE [LARGE SCALE GENOMIC DNA]</scope>
    <source>
        <strain evidence="2 3">SCSIO 52915</strain>
    </source>
</reference>
<keyword evidence="3" id="KW-1185">Reference proteome</keyword>
<dbReference type="Pfam" id="PF02515">
    <property type="entry name" value="CoA_transf_3"/>
    <property type="match status" value="1"/>
</dbReference>
<dbReference type="InterPro" id="IPR050483">
    <property type="entry name" value="CoA-transferase_III_domain"/>
</dbReference>
<name>A0A6G8PWD2_9ACTN</name>
<dbReference type="RefSeq" id="WP_166396199.1">
    <property type="nucleotide sequence ID" value="NZ_CP045121.1"/>
</dbReference>
<keyword evidence="1 2" id="KW-0808">Transferase</keyword>
<dbReference type="InterPro" id="IPR003673">
    <property type="entry name" value="CoA-Trfase_fam_III"/>
</dbReference>